<keyword evidence="1" id="KW-0472">Membrane</keyword>
<accession>A0A8C7B0U4</accession>
<evidence type="ECO:0000256" key="2">
    <source>
        <dbReference type="SAM" id="SignalP"/>
    </source>
</evidence>
<proteinExistence type="predicted"/>
<keyword evidence="2" id="KW-0732">Signal</keyword>
<evidence type="ECO:0000313" key="4">
    <source>
        <dbReference type="Proteomes" id="UP000694425"/>
    </source>
</evidence>
<evidence type="ECO:0000313" key="3">
    <source>
        <dbReference type="Ensembl" id="ENSNVIP00000015583.1"/>
    </source>
</evidence>
<dbReference type="Proteomes" id="UP000694425">
    <property type="component" value="Unplaced"/>
</dbReference>
<feature type="signal peptide" evidence="2">
    <location>
        <begin position="1"/>
        <end position="20"/>
    </location>
</feature>
<sequence length="96" mass="10086">QGQLGSTLLSILLVSRLSKSIHVLTMFGMGLVLGGGAGPRGGGREKQLFSQMAVIRPPPPLTPGLTAGRETTALPQHYCDSHQLLVHNLPLLPVSP</sequence>
<reference evidence="3" key="2">
    <citation type="submission" date="2025-09" db="UniProtKB">
        <authorList>
            <consortium name="Ensembl"/>
        </authorList>
    </citation>
    <scope>IDENTIFICATION</scope>
</reference>
<evidence type="ECO:0000256" key="1">
    <source>
        <dbReference type="SAM" id="Phobius"/>
    </source>
</evidence>
<name>A0A8C7B0U4_NEOVI</name>
<keyword evidence="1" id="KW-0812">Transmembrane</keyword>
<dbReference type="GeneTree" id="ENSGT00910000147867"/>
<feature type="chain" id="PRO_5034077298" evidence="2">
    <location>
        <begin position="21"/>
        <end position="96"/>
    </location>
</feature>
<dbReference type="Ensembl" id="ENSNVIT00000018186.1">
    <property type="protein sequence ID" value="ENSNVIP00000015583.1"/>
    <property type="gene ID" value="ENSNVIG00000012231.1"/>
</dbReference>
<dbReference type="AlphaFoldDB" id="A0A8C7B0U4"/>
<organism evidence="3 4">
    <name type="scientific">Neovison vison</name>
    <name type="common">American mink</name>
    <name type="synonym">Mustela vison</name>
    <dbReference type="NCBI Taxonomy" id="452646"/>
    <lineage>
        <taxon>Eukaryota</taxon>
        <taxon>Metazoa</taxon>
        <taxon>Chordata</taxon>
        <taxon>Craniata</taxon>
        <taxon>Vertebrata</taxon>
        <taxon>Euteleostomi</taxon>
        <taxon>Mammalia</taxon>
        <taxon>Eutheria</taxon>
        <taxon>Laurasiatheria</taxon>
        <taxon>Carnivora</taxon>
        <taxon>Caniformia</taxon>
        <taxon>Musteloidea</taxon>
        <taxon>Mustelidae</taxon>
        <taxon>Mustelinae</taxon>
        <taxon>Neogale</taxon>
    </lineage>
</organism>
<keyword evidence="1" id="KW-1133">Transmembrane helix</keyword>
<protein>
    <submittedName>
        <fullName evidence="3">Uncharacterized protein</fullName>
    </submittedName>
</protein>
<reference evidence="3" key="1">
    <citation type="submission" date="2025-08" db="UniProtKB">
        <authorList>
            <consortium name="Ensembl"/>
        </authorList>
    </citation>
    <scope>IDENTIFICATION</scope>
</reference>
<feature type="transmembrane region" description="Helical" evidence="1">
    <location>
        <begin position="20"/>
        <end position="38"/>
    </location>
</feature>
<keyword evidence="4" id="KW-1185">Reference proteome</keyword>